<dbReference type="EMBL" id="CADEAL010004429">
    <property type="protein sequence ID" value="CAB1459400.1"/>
    <property type="molecule type" value="Genomic_DNA"/>
</dbReference>
<name>A0A9N7W3E3_PLEPL</name>
<evidence type="ECO:0000313" key="1">
    <source>
        <dbReference type="EMBL" id="CAB1459400.1"/>
    </source>
</evidence>
<organism evidence="1 2">
    <name type="scientific">Pleuronectes platessa</name>
    <name type="common">European plaice</name>
    <dbReference type="NCBI Taxonomy" id="8262"/>
    <lineage>
        <taxon>Eukaryota</taxon>
        <taxon>Metazoa</taxon>
        <taxon>Chordata</taxon>
        <taxon>Craniata</taxon>
        <taxon>Vertebrata</taxon>
        <taxon>Euteleostomi</taxon>
        <taxon>Actinopterygii</taxon>
        <taxon>Neopterygii</taxon>
        <taxon>Teleostei</taxon>
        <taxon>Neoteleostei</taxon>
        <taxon>Acanthomorphata</taxon>
        <taxon>Carangaria</taxon>
        <taxon>Pleuronectiformes</taxon>
        <taxon>Pleuronectoidei</taxon>
        <taxon>Pleuronectidae</taxon>
        <taxon>Pleuronectes</taxon>
    </lineage>
</organism>
<sequence length="112" mass="12072">MDEVEFLDLYCCRPPGGDKAHVAPVADVSRDTPTPSSLTLSAAQGTKDRDMLHAASFTSTSSTPPTCSLTPGCPAVVVLSVVQDLFERNDTWTTLIRPDEVELKVFVCECVI</sequence>
<dbReference type="Proteomes" id="UP001153269">
    <property type="component" value="Unassembled WGS sequence"/>
</dbReference>
<gene>
    <name evidence="1" type="ORF">PLEPLA_LOCUS47237</name>
</gene>
<accession>A0A9N7W3E3</accession>
<comment type="caution">
    <text evidence="1">The sequence shown here is derived from an EMBL/GenBank/DDBJ whole genome shotgun (WGS) entry which is preliminary data.</text>
</comment>
<keyword evidence="2" id="KW-1185">Reference proteome</keyword>
<protein>
    <submittedName>
        <fullName evidence="1">Uncharacterized protein</fullName>
    </submittedName>
</protein>
<dbReference type="AlphaFoldDB" id="A0A9N7W3E3"/>
<reference evidence="1" key="1">
    <citation type="submission" date="2020-03" db="EMBL/GenBank/DDBJ databases">
        <authorList>
            <person name="Weist P."/>
        </authorList>
    </citation>
    <scope>NUCLEOTIDE SEQUENCE</scope>
</reference>
<evidence type="ECO:0000313" key="2">
    <source>
        <dbReference type="Proteomes" id="UP001153269"/>
    </source>
</evidence>
<proteinExistence type="predicted"/>